<evidence type="ECO:0000256" key="2">
    <source>
        <dbReference type="ARBA" id="ARBA00022771"/>
    </source>
</evidence>
<evidence type="ECO:0000313" key="8">
    <source>
        <dbReference type="EMBL" id="EGZ29806.1"/>
    </source>
</evidence>
<feature type="region of interest" description="Disordered" evidence="6">
    <location>
        <begin position="1"/>
        <end position="23"/>
    </location>
</feature>
<sequence>MTHVRIESGCMQKSTAKGEEDDASFEDSKSSWIAKNGRDLLEPVLTMAEESFTAVNSLELKEAEARQTVEELVLAGDDGDITENITDESVRALDGWKQQLLHAQKESDVLSVEAPEQHALQLIISLLEWLQGSRSLFYDEILPLQDLRMLWPLPYLKNHEKVVLEWTERVHKCVADKHAHVTELQALLDNGSGLLLEQGAFKIVMEEAKKARLWLSKLKKRLRALMTKGVGRMSMSAARSLVEEGEDIAIDMPVFDFLKEHLEIASDWENRVLASGIENGQARVANLLALLNEYECARLVIDLDMHRDVLKSATERYCICRQPFDGLMIGCDYCDDWFHDSCIGMSKEKAEKVEHYTCPSCTILQELEAMLEQAKVAGQQGNLWDMQEYAKAFEKNQASALRKVKREEKTVERTEMLLFSCNNQMNQLRARIDDIERAKACLALNPLAGNAKQQAPSKPPTVPSSTPVPPKLPTPPLLNPMAATLMGSTERLAALVVAGGVEQQLTKMKSEHVEASKQVVELQSSLRLSRERLANAQQALRELSDVFHARHRMLPFAQTWVQQAVSLLNRTALLSRNNVDFSAFLPREYAAVLAQMDQPAPADSTDPSTTPVATSIDKLFPGVDMFARLLRSVSWSQVVVSLLQERPSRGEISDAIAYSTEHGLWDDKKILSPLRSLIGRVDAWVSRAHKCMTKTANKTQQLSRLKVLMNEYSKLPLTYSKTAEPLDTYVKLLAAEASAIKALDEAMQAPRKRKAYTRKDKAPAARSAKKVKKPQDAAGEAGKVLSSTRSAASASAATATKQSAST</sequence>
<dbReference type="OMA" id="TKMKSEH"/>
<feature type="coiled-coil region" evidence="5">
    <location>
        <begin position="418"/>
        <end position="445"/>
    </location>
</feature>
<feature type="coiled-coil region" evidence="5">
    <location>
        <begin position="519"/>
        <end position="546"/>
    </location>
</feature>
<feature type="compositionally biased region" description="Pro residues" evidence="6">
    <location>
        <begin position="457"/>
        <end position="472"/>
    </location>
</feature>
<dbReference type="InterPro" id="IPR013637">
    <property type="entry name" value="Lys_sp_deMease-like_dom"/>
</dbReference>
<keyword evidence="5" id="KW-0175">Coiled coil</keyword>
<dbReference type="Pfam" id="PF08429">
    <property type="entry name" value="PLU-1"/>
    <property type="match status" value="1"/>
</dbReference>
<evidence type="ECO:0000256" key="4">
    <source>
        <dbReference type="PROSITE-ProRule" id="PRU00146"/>
    </source>
</evidence>
<dbReference type="InterPro" id="IPR013083">
    <property type="entry name" value="Znf_RING/FYVE/PHD"/>
</dbReference>
<dbReference type="InterPro" id="IPR052859">
    <property type="entry name" value="LRR-IQ_domain_protein"/>
</dbReference>
<feature type="region of interest" description="Disordered" evidence="6">
    <location>
        <begin position="450"/>
        <end position="472"/>
    </location>
</feature>
<dbReference type="KEGG" id="psoj:PHYSODRAFT_471105"/>
<dbReference type="PANTHER" id="PTHR46723:SF1">
    <property type="entry name" value="LEUCINE-RICH REPEAT AND IQ DOMAIN-CONTAINING PROTEIN 3"/>
    <property type="match status" value="1"/>
</dbReference>
<evidence type="ECO:0000256" key="3">
    <source>
        <dbReference type="ARBA" id="ARBA00022833"/>
    </source>
</evidence>
<dbReference type="RefSeq" id="XP_009517081.1">
    <property type="nucleotide sequence ID" value="XM_009518786.1"/>
</dbReference>
<dbReference type="Pfam" id="PF00628">
    <property type="entry name" value="PHD"/>
    <property type="match status" value="1"/>
</dbReference>
<reference evidence="8 9" key="1">
    <citation type="journal article" date="2006" name="Science">
        <title>Phytophthora genome sequences uncover evolutionary origins and mechanisms of pathogenesis.</title>
        <authorList>
            <person name="Tyler B.M."/>
            <person name="Tripathy S."/>
            <person name="Zhang X."/>
            <person name="Dehal P."/>
            <person name="Jiang R.H."/>
            <person name="Aerts A."/>
            <person name="Arredondo F.D."/>
            <person name="Baxter L."/>
            <person name="Bensasson D."/>
            <person name="Beynon J.L."/>
            <person name="Chapman J."/>
            <person name="Damasceno C.M."/>
            <person name="Dorrance A.E."/>
            <person name="Dou D."/>
            <person name="Dickerman A.W."/>
            <person name="Dubchak I.L."/>
            <person name="Garbelotto M."/>
            <person name="Gijzen M."/>
            <person name="Gordon S.G."/>
            <person name="Govers F."/>
            <person name="Grunwald N.J."/>
            <person name="Huang W."/>
            <person name="Ivors K.L."/>
            <person name="Jones R.W."/>
            <person name="Kamoun S."/>
            <person name="Krampis K."/>
            <person name="Lamour K.H."/>
            <person name="Lee M.K."/>
            <person name="McDonald W.H."/>
            <person name="Medina M."/>
            <person name="Meijer H.J."/>
            <person name="Nordberg E.K."/>
            <person name="Maclean D.J."/>
            <person name="Ospina-Giraldo M.D."/>
            <person name="Morris P.F."/>
            <person name="Phuntumart V."/>
            <person name="Putnam N.H."/>
            <person name="Rash S."/>
            <person name="Rose J.K."/>
            <person name="Sakihama Y."/>
            <person name="Salamov A.A."/>
            <person name="Savidor A."/>
            <person name="Scheuring C.F."/>
            <person name="Smith B.M."/>
            <person name="Sobral B.W."/>
            <person name="Terry A."/>
            <person name="Torto-Alalibo T.A."/>
            <person name="Win J."/>
            <person name="Xu Z."/>
            <person name="Zhang H."/>
            <person name="Grigoriev I.V."/>
            <person name="Rokhsar D.S."/>
            <person name="Boore J.L."/>
        </authorList>
    </citation>
    <scope>NUCLEOTIDE SEQUENCE [LARGE SCALE GENOMIC DNA]</scope>
    <source>
        <strain evidence="8 9">P6497</strain>
    </source>
</reference>
<feature type="domain" description="PHD-type" evidence="7">
    <location>
        <begin position="315"/>
        <end position="364"/>
    </location>
</feature>
<dbReference type="InParanoid" id="G4YL51"/>
<dbReference type="PROSITE" id="PS50016">
    <property type="entry name" value="ZF_PHD_2"/>
    <property type="match status" value="1"/>
</dbReference>
<dbReference type="STRING" id="1094619.G4YL51"/>
<dbReference type="Gene3D" id="3.30.40.10">
    <property type="entry name" value="Zinc/RING finger domain, C3HC4 (zinc finger)"/>
    <property type="match status" value="1"/>
</dbReference>
<dbReference type="PROSITE" id="PS01359">
    <property type="entry name" value="ZF_PHD_1"/>
    <property type="match status" value="1"/>
</dbReference>
<evidence type="ECO:0000259" key="7">
    <source>
        <dbReference type="PROSITE" id="PS50016"/>
    </source>
</evidence>
<protein>
    <recommendedName>
        <fullName evidence="7">PHD-type domain-containing protein</fullName>
    </recommendedName>
</protein>
<dbReference type="InterPro" id="IPR011011">
    <property type="entry name" value="Znf_FYVE_PHD"/>
</dbReference>
<keyword evidence="2 4" id="KW-0863">Zinc-finger</keyword>
<keyword evidence="9" id="KW-1185">Reference proteome</keyword>
<evidence type="ECO:0000256" key="1">
    <source>
        <dbReference type="ARBA" id="ARBA00022723"/>
    </source>
</evidence>
<evidence type="ECO:0000256" key="5">
    <source>
        <dbReference type="SAM" id="Coils"/>
    </source>
</evidence>
<dbReference type="InterPro" id="IPR019786">
    <property type="entry name" value="Zinc_finger_PHD-type_CS"/>
</dbReference>
<keyword evidence="3" id="KW-0862">Zinc</keyword>
<gene>
    <name evidence="8" type="ORF">PHYSODRAFT_471105</name>
</gene>
<name>G4YL51_PHYSP</name>
<dbReference type="CDD" id="cd15560">
    <property type="entry name" value="PHD2_3_BPTF"/>
    <property type="match status" value="1"/>
</dbReference>
<dbReference type="Proteomes" id="UP000002640">
    <property type="component" value="Unassembled WGS sequence"/>
</dbReference>
<dbReference type="PANTHER" id="PTHR46723">
    <property type="entry name" value="LEUCINE-RICH REPEAT AND IQ DOMAIN-CONTAINING PROTEIN 3"/>
    <property type="match status" value="1"/>
</dbReference>
<dbReference type="GO" id="GO:0008270">
    <property type="term" value="F:zinc ion binding"/>
    <property type="evidence" value="ECO:0007669"/>
    <property type="project" value="UniProtKB-KW"/>
</dbReference>
<dbReference type="EMBL" id="JH159151">
    <property type="protein sequence ID" value="EGZ29806.1"/>
    <property type="molecule type" value="Genomic_DNA"/>
</dbReference>
<dbReference type="SUPFAM" id="SSF57903">
    <property type="entry name" value="FYVE/PHD zinc finger"/>
    <property type="match status" value="1"/>
</dbReference>
<proteinExistence type="predicted"/>
<dbReference type="InterPro" id="IPR001965">
    <property type="entry name" value="Znf_PHD"/>
</dbReference>
<evidence type="ECO:0000256" key="6">
    <source>
        <dbReference type="SAM" id="MobiDB-lite"/>
    </source>
</evidence>
<dbReference type="AlphaFoldDB" id="G4YL51"/>
<dbReference type="SMART" id="SM00249">
    <property type="entry name" value="PHD"/>
    <property type="match status" value="1"/>
</dbReference>
<feature type="compositionally biased region" description="Low complexity" evidence="6">
    <location>
        <begin position="786"/>
        <end position="806"/>
    </location>
</feature>
<keyword evidence="1" id="KW-0479">Metal-binding</keyword>
<dbReference type="GeneID" id="20654053"/>
<feature type="region of interest" description="Disordered" evidence="6">
    <location>
        <begin position="748"/>
        <end position="806"/>
    </location>
</feature>
<accession>G4YL51</accession>
<organism evidence="8 9">
    <name type="scientific">Phytophthora sojae (strain P6497)</name>
    <name type="common">Soybean stem and root rot agent</name>
    <name type="synonym">Phytophthora megasperma f. sp. glycines</name>
    <dbReference type="NCBI Taxonomy" id="1094619"/>
    <lineage>
        <taxon>Eukaryota</taxon>
        <taxon>Sar</taxon>
        <taxon>Stramenopiles</taxon>
        <taxon>Oomycota</taxon>
        <taxon>Peronosporomycetes</taxon>
        <taxon>Peronosporales</taxon>
        <taxon>Peronosporaceae</taxon>
        <taxon>Phytophthora</taxon>
    </lineage>
</organism>
<evidence type="ECO:0000313" key="9">
    <source>
        <dbReference type="Proteomes" id="UP000002640"/>
    </source>
</evidence>
<dbReference type="InterPro" id="IPR019787">
    <property type="entry name" value="Znf_PHD-finger"/>
</dbReference>